<feature type="domain" description="Sporulation transcription regulator WhiA N-terminal" evidence="6">
    <location>
        <begin position="20"/>
        <end position="105"/>
    </location>
</feature>
<protein>
    <recommendedName>
        <fullName evidence="4">Probable cell division protein WhiA</fullName>
    </recommendedName>
</protein>
<gene>
    <name evidence="4 8" type="primary">whiA</name>
    <name evidence="8" type="ORF">EHE19_005215</name>
</gene>
<dbReference type="Pfam" id="PF14527">
    <property type="entry name" value="LAGLIDADG_WhiA"/>
    <property type="match status" value="1"/>
</dbReference>
<evidence type="ECO:0000256" key="3">
    <source>
        <dbReference type="ARBA" id="ARBA00023306"/>
    </source>
</evidence>
<comment type="function">
    <text evidence="4">Involved in cell division and chromosome segregation.</text>
</comment>
<comment type="similarity">
    <text evidence="4">Belongs to the WhiA family.</text>
</comment>
<evidence type="ECO:0000256" key="1">
    <source>
        <dbReference type="ARBA" id="ARBA00022618"/>
    </source>
</evidence>
<evidence type="ECO:0000256" key="2">
    <source>
        <dbReference type="ARBA" id="ARBA00023125"/>
    </source>
</evidence>
<dbReference type="SUPFAM" id="SSF55608">
    <property type="entry name" value="Homing endonucleases"/>
    <property type="match status" value="1"/>
</dbReference>
<dbReference type="GO" id="GO:0051301">
    <property type="term" value="P:cell division"/>
    <property type="evidence" value="ECO:0007669"/>
    <property type="project" value="UniProtKB-UniRule"/>
</dbReference>
<dbReference type="GO" id="GO:0043937">
    <property type="term" value="P:regulation of sporulation"/>
    <property type="evidence" value="ECO:0007669"/>
    <property type="project" value="InterPro"/>
</dbReference>
<dbReference type="InterPro" id="IPR003802">
    <property type="entry name" value="Sporulation_regulator_WhiA"/>
</dbReference>
<dbReference type="InterPro" id="IPR027434">
    <property type="entry name" value="Homing_endonucl"/>
</dbReference>
<evidence type="ECO:0000256" key="4">
    <source>
        <dbReference type="HAMAP-Rule" id="MF_01420"/>
    </source>
</evidence>
<evidence type="ECO:0000259" key="7">
    <source>
        <dbReference type="Pfam" id="PF14527"/>
    </source>
</evidence>
<dbReference type="NCBIfam" id="TIGR00647">
    <property type="entry name" value="DNA_bind_WhiA"/>
    <property type="match status" value="1"/>
</dbReference>
<dbReference type="KEGG" id="rher:EHE19_005215"/>
<accession>A0A4U7JFB4</accession>
<evidence type="ECO:0000313" key="8">
    <source>
        <dbReference type="EMBL" id="QNU67852.1"/>
    </source>
</evidence>
<dbReference type="InterPro" id="IPR018478">
    <property type="entry name" value="Sporu_reg_WhiA_N_dom"/>
</dbReference>
<dbReference type="AlphaFoldDB" id="A0A4U7JFB4"/>
<dbReference type="Proteomes" id="UP000306409">
    <property type="component" value="Chromosome"/>
</dbReference>
<dbReference type="Pfam" id="PF02650">
    <property type="entry name" value="HTH_WhiA"/>
    <property type="match status" value="1"/>
</dbReference>
<dbReference type="Gene3D" id="3.10.28.10">
    <property type="entry name" value="Homing endonucleases"/>
    <property type="match status" value="1"/>
</dbReference>
<dbReference type="InterPro" id="IPR023054">
    <property type="entry name" value="Sporulation_regulator_WhiA_C"/>
</dbReference>
<feature type="domain" description="Sporulation regulator WhiA C-terminal" evidence="5">
    <location>
        <begin position="221"/>
        <end position="304"/>
    </location>
</feature>
<dbReference type="Pfam" id="PF10298">
    <property type="entry name" value="WhiA_N"/>
    <property type="match status" value="1"/>
</dbReference>
<organism evidence="8 9">
    <name type="scientific">Ruminiclostridium herbifermentans</name>
    <dbReference type="NCBI Taxonomy" id="2488810"/>
    <lineage>
        <taxon>Bacteria</taxon>
        <taxon>Bacillati</taxon>
        <taxon>Bacillota</taxon>
        <taxon>Clostridia</taxon>
        <taxon>Eubacteriales</taxon>
        <taxon>Oscillospiraceae</taxon>
        <taxon>Ruminiclostridium</taxon>
    </lineage>
</organism>
<dbReference type="HAMAP" id="MF_01420">
    <property type="entry name" value="HTH_type_WhiA"/>
    <property type="match status" value="1"/>
</dbReference>
<evidence type="ECO:0000259" key="6">
    <source>
        <dbReference type="Pfam" id="PF10298"/>
    </source>
</evidence>
<dbReference type="InterPro" id="IPR039518">
    <property type="entry name" value="WhiA_LAGLIDADG_dom"/>
</dbReference>
<evidence type="ECO:0000259" key="5">
    <source>
        <dbReference type="Pfam" id="PF02650"/>
    </source>
</evidence>
<keyword evidence="1 4" id="KW-0132">Cell division</keyword>
<dbReference type="OrthoDB" id="401278at2"/>
<feature type="domain" description="WhiA LAGLIDADG-like" evidence="7">
    <location>
        <begin position="127"/>
        <end position="218"/>
    </location>
</feature>
<dbReference type="PANTHER" id="PTHR37307:SF1">
    <property type="entry name" value="CELL DIVISION PROTEIN WHIA-RELATED"/>
    <property type="match status" value="1"/>
</dbReference>
<sequence>MSFSTLVKDELCRIELHDLCCRKSEIMGVILASNLFTHEKGSRNVKVVTENAAFARRLYTTVRKVYGLSPEVSIRRNSKLKKHISYSIIFASMQIINKLLYDSEISVFHNDDLDIEESTLKNVCCRKSFLRAVFLSGGSVSDPEKTYHLEIATRNEKCTEIIKEILKDYGINVKIITRKGNYVAYIKEGENIVDFLNIIGAHSALMEFENVRILKDMRNNVNRIVNCETANLEKTVNASVRQAENIKLIQSTIGISNLPPNLIDIANLRLEYSELSLKELGEMLNPKLGKSGVNHRLRKLDEIAEKIREKSDYNGPV</sequence>
<keyword evidence="2 4" id="KW-0238">DNA-binding</keyword>
<dbReference type="PANTHER" id="PTHR37307">
    <property type="entry name" value="CELL DIVISION PROTEIN WHIA-RELATED"/>
    <property type="match status" value="1"/>
</dbReference>
<dbReference type="GO" id="GO:0003677">
    <property type="term" value="F:DNA binding"/>
    <property type="evidence" value="ECO:0007669"/>
    <property type="project" value="UniProtKB-UniRule"/>
</dbReference>
<keyword evidence="9" id="KW-1185">Reference proteome</keyword>
<keyword evidence="3 4" id="KW-0131">Cell cycle</keyword>
<proteinExistence type="inferred from homology"/>
<evidence type="ECO:0000313" key="9">
    <source>
        <dbReference type="Proteomes" id="UP000306409"/>
    </source>
</evidence>
<reference evidence="8 9" key="1">
    <citation type="submission" date="2020-09" db="EMBL/GenBank/DDBJ databases">
        <title>Characterization and genome sequencing of Ruminiclostridium sp. nov. MA18.</title>
        <authorList>
            <person name="Rettenmaier R."/>
            <person name="Kowollik M.-L."/>
            <person name="Liebl W."/>
            <person name="Zverlov V."/>
        </authorList>
    </citation>
    <scope>NUCLEOTIDE SEQUENCE [LARGE SCALE GENOMIC DNA]</scope>
    <source>
        <strain evidence="8 9">MA18</strain>
    </source>
</reference>
<dbReference type="RefSeq" id="WP_137698388.1">
    <property type="nucleotide sequence ID" value="NZ_CP061336.1"/>
</dbReference>
<dbReference type="EMBL" id="CP061336">
    <property type="protein sequence ID" value="QNU67852.1"/>
    <property type="molecule type" value="Genomic_DNA"/>
</dbReference>
<name>A0A4U7JFB4_9FIRM</name>